<gene>
    <name evidence="1" type="ORF">LEP1GSC161_0091</name>
</gene>
<dbReference type="SUPFAM" id="SSF143011">
    <property type="entry name" value="RelE-like"/>
    <property type="match status" value="1"/>
</dbReference>
<dbReference type="AlphaFoldDB" id="M6VEZ1"/>
<name>M6VEZ1_9LEPT</name>
<dbReference type="PANTHER" id="PTHR40266">
    <property type="entry name" value="TOXIN HIGB-1"/>
    <property type="match status" value="1"/>
</dbReference>
<dbReference type="PANTHER" id="PTHR40266:SF2">
    <property type="entry name" value="TOXIN HIGB-1"/>
    <property type="match status" value="1"/>
</dbReference>
<dbReference type="InterPro" id="IPR007711">
    <property type="entry name" value="HigB-1"/>
</dbReference>
<comment type="caution">
    <text evidence="1">The sequence shown here is derived from an EMBL/GenBank/DDBJ whole genome shotgun (WGS) entry which is preliminary data.</text>
</comment>
<dbReference type="Gene3D" id="3.30.2310.20">
    <property type="entry name" value="RelE-like"/>
    <property type="match status" value="1"/>
</dbReference>
<protein>
    <submittedName>
        <fullName evidence="1">Plasmid maintenance system killer protein</fullName>
    </submittedName>
</protein>
<dbReference type="EMBL" id="AKWE02000185">
    <property type="protein sequence ID" value="EMO56027.1"/>
    <property type="molecule type" value="Genomic_DNA"/>
</dbReference>
<reference evidence="1 2" key="1">
    <citation type="submission" date="2013-01" db="EMBL/GenBank/DDBJ databases">
        <authorList>
            <person name="Harkins D.M."/>
            <person name="Durkin A.S."/>
            <person name="Brinkac L.M."/>
            <person name="Haft D.H."/>
            <person name="Selengut J.D."/>
            <person name="Sanka R."/>
            <person name="DePew J."/>
            <person name="Purushe J."/>
            <person name="Matthias M.A."/>
            <person name="Vinetz J.M."/>
            <person name="Sutton G.G."/>
            <person name="Nierman W.C."/>
            <person name="Fouts D.E."/>
        </authorList>
    </citation>
    <scope>NUCLEOTIDE SEQUENCE [LARGE SCALE GENOMIC DNA]</scope>
    <source>
        <strain evidence="1 2">CBC1416</strain>
    </source>
</reference>
<dbReference type="InterPro" id="IPR035093">
    <property type="entry name" value="RelE/ParE_toxin_dom_sf"/>
</dbReference>
<sequence>MIISFSDSETEKIFKGFPSKKIPAEIRKRAMKRLEVLNAAQRIEDLLNPPGNRLHKLSGDR</sequence>
<dbReference type="Proteomes" id="UP000012149">
    <property type="component" value="Unassembled WGS sequence"/>
</dbReference>
<feature type="non-terminal residue" evidence="1">
    <location>
        <position position="61"/>
    </location>
</feature>
<accession>M6VEZ1</accession>
<evidence type="ECO:0000313" key="2">
    <source>
        <dbReference type="Proteomes" id="UP000012149"/>
    </source>
</evidence>
<dbReference type="Pfam" id="PF05015">
    <property type="entry name" value="HigB-like_toxin"/>
    <property type="match status" value="1"/>
</dbReference>
<evidence type="ECO:0000313" key="1">
    <source>
        <dbReference type="EMBL" id="EMO56027.1"/>
    </source>
</evidence>
<proteinExistence type="predicted"/>
<organism evidence="1 2">
    <name type="scientific">Leptospira santarosai str. CBC1416</name>
    <dbReference type="NCBI Taxonomy" id="1193059"/>
    <lineage>
        <taxon>Bacteria</taxon>
        <taxon>Pseudomonadati</taxon>
        <taxon>Spirochaetota</taxon>
        <taxon>Spirochaetia</taxon>
        <taxon>Leptospirales</taxon>
        <taxon>Leptospiraceae</taxon>
        <taxon>Leptospira</taxon>
    </lineage>
</organism>